<reference evidence="1 2" key="1">
    <citation type="submission" date="2018-03" db="EMBL/GenBank/DDBJ databases">
        <title>Diversity of phytobeneficial traits revealed by whole-genome analysis of worldwide-isolated phenazine-producing Pseudomonas spp.</title>
        <authorList>
            <person name="Biessy A."/>
            <person name="Novinscak A."/>
            <person name="Blom J."/>
            <person name="Leger G."/>
            <person name="Thomashow L.S."/>
            <person name="Cazorla F.M."/>
            <person name="Josic D."/>
            <person name="Filion M."/>
        </authorList>
    </citation>
    <scope>NUCLEOTIDE SEQUENCE [LARGE SCALE GENOMIC DNA]</scope>
    <source>
        <strain evidence="1 2">30B</strain>
    </source>
</reference>
<dbReference type="Proteomes" id="UP000268696">
    <property type="component" value="Chromosome"/>
</dbReference>
<accession>A0A3G7UC98</accession>
<protein>
    <recommendedName>
        <fullName evidence="3">Mobile element protein</fullName>
    </recommendedName>
</protein>
<sequence length="67" mass="7519">MMVVRDHEGHTADFKLENWMLSMCEPLLSLIDREAVLCSDGAAVYASFARNQGITHRSVPSFSSLFE</sequence>
<proteinExistence type="predicted"/>
<evidence type="ECO:0008006" key="3">
    <source>
        <dbReference type="Google" id="ProtNLM"/>
    </source>
</evidence>
<gene>
    <name evidence="1" type="ORF">C4K03_4765</name>
</gene>
<organism evidence="1 2">
    <name type="scientific">Pseudomonas synxantha</name>
    <dbReference type="NCBI Taxonomy" id="47883"/>
    <lineage>
        <taxon>Bacteria</taxon>
        <taxon>Pseudomonadati</taxon>
        <taxon>Pseudomonadota</taxon>
        <taxon>Gammaproteobacteria</taxon>
        <taxon>Pseudomonadales</taxon>
        <taxon>Pseudomonadaceae</taxon>
        <taxon>Pseudomonas</taxon>
    </lineage>
</organism>
<evidence type="ECO:0000313" key="1">
    <source>
        <dbReference type="EMBL" id="AZE56903.1"/>
    </source>
</evidence>
<dbReference type="EMBL" id="CP027754">
    <property type="protein sequence ID" value="AZE56903.1"/>
    <property type="molecule type" value="Genomic_DNA"/>
</dbReference>
<dbReference type="AlphaFoldDB" id="A0A3G7UC98"/>
<evidence type="ECO:0000313" key="2">
    <source>
        <dbReference type="Proteomes" id="UP000268696"/>
    </source>
</evidence>
<name>A0A3G7UC98_9PSED</name>